<feature type="region of interest" description="Disordered" evidence="1">
    <location>
        <begin position="212"/>
        <end position="248"/>
    </location>
</feature>
<protein>
    <recommendedName>
        <fullName evidence="5">Conjugal transfer protein TrbJ</fullName>
    </recommendedName>
</protein>
<keyword evidence="2" id="KW-0732">Signal</keyword>
<sequence length="248" mass="27349">MKKALSAALVTATLMMSPLAHASGWPVFDAANFIKNTITAAQALKTEIYENTNIVYQSKMMLNQLQQAVGLDPVAMATQAKGIQEDITRYQAYGSAVKDLYGSVTSTADFLSNVQGLVTASGKTPDQWFRDQRTLLATGDKTAKRLFDLGQDVTTNNKKLAERRRDLQSDLNLNTTAQATAQLTNQMLDVMSGQNADLLQLIGAKTQADAVKDQKTNAEQTERTNNADQLQRDRDAQLRELDSRVFRK</sequence>
<accession>A0ABN7Y0E1</accession>
<feature type="compositionally biased region" description="Basic and acidic residues" evidence="1">
    <location>
        <begin position="212"/>
        <end position="222"/>
    </location>
</feature>
<dbReference type="EMBL" id="CAJZAF010000003">
    <property type="protein sequence ID" value="CAG9165772.1"/>
    <property type="molecule type" value="Genomic_DNA"/>
</dbReference>
<evidence type="ECO:0000313" key="3">
    <source>
        <dbReference type="EMBL" id="CAG9165772.1"/>
    </source>
</evidence>
<keyword evidence="4" id="KW-1185">Reference proteome</keyword>
<name>A0ABN7Y0E1_9BURK</name>
<reference evidence="3 4" key="1">
    <citation type="submission" date="2021-08" db="EMBL/GenBank/DDBJ databases">
        <authorList>
            <person name="Peeters C."/>
        </authorList>
    </citation>
    <scope>NUCLEOTIDE SEQUENCE [LARGE SCALE GENOMIC DNA]</scope>
    <source>
        <strain evidence="3 4">LMG 23994</strain>
    </source>
</reference>
<evidence type="ECO:0000313" key="4">
    <source>
        <dbReference type="Proteomes" id="UP000701702"/>
    </source>
</evidence>
<feature type="compositionally biased region" description="Basic and acidic residues" evidence="1">
    <location>
        <begin position="230"/>
        <end position="248"/>
    </location>
</feature>
<feature type="signal peptide" evidence="2">
    <location>
        <begin position="1"/>
        <end position="22"/>
    </location>
</feature>
<comment type="caution">
    <text evidence="3">The sequence shown here is derived from an EMBL/GenBank/DDBJ whole genome shotgun (WGS) entry which is preliminary data.</text>
</comment>
<organism evidence="3 4">
    <name type="scientific">Cupriavidus pinatubonensis</name>
    <dbReference type="NCBI Taxonomy" id="248026"/>
    <lineage>
        <taxon>Bacteria</taxon>
        <taxon>Pseudomonadati</taxon>
        <taxon>Pseudomonadota</taxon>
        <taxon>Betaproteobacteria</taxon>
        <taxon>Burkholderiales</taxon>
        <taxon>Burkholderiaceae</taxon>
        <taxon>Cupriavidus</taxon>
    </lineage>
</organism>
<gene>
    <name evidence="3" type="ORF">LMG23994_00811</name>
</gene>
<dbReference type="Proteomes" id="UP000701702">
    <property type="component" value="Unassembled WGS sequence"/>
</dbReference>
<proteinExistence type="predicted"/>
<feature type="chain" id="PRO_5045273989" description="Conjugal transfer protein TrbJ" evidence="2">
    <location>
        <begin position="23"/>
        <end position="248"/>
    </location>
</feature>
<evidence type="ECO:0000256" key="1">
    <source>
        <dbReference type="SAM" id="MobiDB-lite"/>
    </source>
</evidence>
<evidence type="ECO:0008006" key="5">
    <source>
        <dbReference type="Google" id="ProtNLM"/>
    </source>
</evidence>
<evidence type="ECO:0000256" key="2">
    <source>
        <dbReference type="SAM" id="SignalP"/>
    </source>
</evidence>